<evidence type="ECO:0000256" key="12">
    <source>
        <dbReference type="ARBA" id="ARBA00023211"/>
    </source>
</evidence>
<dbReference type="PANTHER" id="PTHR43504:SF1">
    <property type="entry name" value="ISOCITRATE DEHYDROGENASE [NADP]"/>
    <property type="match status" value="1"/>
</dbReference>
<accession>A0A0R2AFJ6</accession>
<comment type="subunit">
    <text evidence="3">Homodimer.</text>
</comment>
<sequence length="424" mass="45863">MAEAIKMVAGKLEVPANPTIPYISGDGIGPEIFAAAQTVFDAAVLKAYGGQRKVSWHKLLAGKSAYQQTGSWLPAETLTALKKHLVAIKGPLETPVGEGHRSLNVTLRQELDLYTCLRPVTYYQGTPSPVVAPEQVNMVVFRENTEDIYAGIEFASHTKATEKLLAFLKEQGQLAKVRFPESSSFAIKPVSSQGTKRLVKAAINYALAHDLKTVTLVHKGNIMKQTEGSFRNWGYQAASEFGDKIFSQMEYNKIKEVEGLAQAKQALNQAQAAGRVIVNDLICDNFFQQALLRPGDFDVIATLNLNGDYISDALAAQVGGIGIAPGANINYQTGQAIFEATHGTAPQFAGQNKLNPTSLILSGKLMFDYLGWSQAADLIESALAEAIASHHVTVDFAAKLKEATTLSTSEFGQYLAELILQKNS</sequence>
<feature type="binding site" evidence="15">
    <location>
        <position position="104"/>
    </location>
    <ligand>
        <name>D-threo-isocitrate</name>
        <dbReference type="ChEBI" id="CHEBI:15562"/>
    </ligand>
</feature>
<dbReference type="InterPro" id="IPR004439">
    <property type="entry name" value="Isocitrate_DH_NADP_dimer_prok"/>
</dbReference>
<evidence type="ECO:0000256" key="16">
    <source>
        <dbReference type="PIRSR" id="PIRSR604439-2"/>
    </source>
</evidence>
<keyword evidence="12 17" id="KW-0464">Manganese</keyword>
<dbReference type="OrthoDB" id="9806254at2"/>
<comment type="similarity">
    <text evidence="2">Belongs to the isocitrate and isopropylmalate dehydrogenases family.</text>
</comment>
<dbReference type="GO" id="GO:0006099">
    <property type="term" value="P:tricarboxylic acid cycle"/>
    <property type="evidence" value="ECO:0007669"/>
    <property type="project" value="UniProtKB-UniRule"/>
</dbReference>
<dbReference type="Pfam" id="PF00180">
    <property type="entry name" value="Iso_dh"/>
    <property type="match status" value="1"/>
</dbReference>
<feature type="modified residue" description="Phosphoserine" evidence="19">
    <location>
        <position position="102"/>
    </location>
</feature>
<evidence type="ECO:0000256" key="18">
    <source>
        <dbReference type="PIRSR" id="PIRSR604439-4"/>
    </source>
</evidence>
<keyword evidence="10 16" id="KW-0521">NADP</keyword>
<feature type="binding site" evidence="17">
    <location>
        <position position="308"/>
    </location>
    <ligand>
        <name>Mg(2+)</name>
        <dbReference type="ChEBI" id="CHEBI:18420"/>
    </ligand>
</feature>
<evidence type="ECO:0000256" key="7">
    <source>
        <dbReference type="ARBA" id="ARBA00022532"/>
    </source>
</evidence>
<evidence type="ECO:0000313" key="22">
    <source>
        <dbReference type="EMBL" id="KRM66097.1"/>
    </source>
</evidence>
<proteinExistence type="inferred from homology"/>
<dbReference type="SUPFAM" id="SSF53659">
    <property type="entry name" value="Isocitrate/Isopropylmalate dehydrogenase-like"/>
    <property type="match status" value="1"/>
</dbReference>
<dbReference type="EC" id="1.1.1.42" evidence="4 20"/>
<evidence type="ECO:0000256" key="4">
    <source>
        <dbReference type="ARBA" id="ARBA00013013"/>
    </source>
</evidence>
<dbReference type="RefSeq" id="WP_056975716.1">
    <property type="nucleotide sequence ID" value="NZ_AYYP01000008.1"/>
</dbReference>
<evidence type="ECO:0000256" key="3">
    <source>
        <dbReference type="ARBA" id="ARBA00011738"/>
    </source>
</evidence>
<dbReference type="GO" id="GO:0051287">
    <property type="term" value="F:NAD binding"/>
    <property type="evidence" value="ECO:0007669"/>
    <property type="project" value="InterPro"/>
</dbReference>
<dbReference type="GO" id="GO:0000287">
    <property type="term" value="F:magnesium ion binding"/>
    <property type="evidence" value="ECO:0007669"/>
    <property type="project" value="InterPro"/>
</dbReference>
<dbReference type="InterPro" id="IPR024084">
    <property type="entry name" value="IsoPropMal-DH-like_dom"/>
</dbReference>
<comment type="cofactor">
    <cofactor evidence="17">
        <name>Mg(2+)</name>
        <dbReference type="ChEBI" id="CHEBI:18420"/>
    </cofactor>
    <cofactor evidence="17">
        <name>Mn(2+)</name>
        <dbReference type="ChEBI" id="CHEBI:29035"/>
    </cofactor>
    <text evidence="17">Binds 1 Mg(2+) or Mn(2+) ion per subunit.</text>
</comment>
<comment type="cofactor">
    <cofactor evidence="1">
        <name>Mn(2+)</name>
        <dbReference type="ChEBI" id="CHEBI:29035"/>
    </cofactor>
</comment>
<feature type="site" description="Critical for catalysis" evidence="18">
    <location>
        <position position="219"/>
    </location>
</feature>
<dbReference type="NCBIfam" id="TIGR00183">
    <property type="entry name" value="prok_nadp_idh"/>
    <property type="match status" value="1"/>
</dbReference>
<evidence type="ECO:0000313" key="23">
    <source>
        <dbReference type="Proteomes" id="UP000051008"/>
    </source>
</evidence>
<dbReference type="GO" id="GO:0004450">
    <property type="term" value="F:isocitrate dehydrogenase (NADP+) activity"/>
    <property type="evidence" value="ECO:0007669"/>
    <property type="project" value="UniProtKB-UniRule"/>
</dbReference>
<evidence type="ECO:0000256" key="13">
    <source>
        <dbReference type="ARBA" id="ARBA00023554"/>
    </source>
</evidence>
<evidence type="ECO:0000256" key="17">
    <source>
        <dbReference type="PIRSR" id="PIRSR604439-3"/>
    </source>
</evidence>
<name>A0A0R2AFJ6_9LACO</name>
<keyword evidence="8 20" id="KW-0479">Metal-binding</keyword>
<organism evidence="22 23">
    <name type="scientific">Ligilactobacillus agilis DSM 20509</name>
    <dbReference type="NCBI Taxonomy" id="1423718"/>
    <lineage>
        <taxon>Bacteria</taxon>
        <taxon>Bacillati</taxon>
        <taxon>Bacillota</taxon>
        <taxon>Bacilli</taxon>
        <taxon>Lactobacillales</taxon>
        <taxon>Lactobacillaceae</taxon>
        <taxon>Ligilactobacillus</taxon>
    </lineage>
</organism>
<dbReference type="Proteomes" id="UP000051008">
    <property type="component" value="Unassembled WGS sequence"/>
</dbReference>
<feature type="site" description="Critical for catalysis" evidence="18">
    <location>
        <position position="149"/>
    </location>
</feature>
<evidence type="ECO:0000256" key="20">
    <source>
        <dbReference type="RuleBase" id="RU004446"/>
    </source>
</evidence>
<dbReference type="PANTHER" id="PTHR43504">
    <property type="entry name" value="ISOCITRATE DEHYDROGENASE [NADP]"/>
    <property type="match status" value="1"/>
</dbReference>
<feature type="binding site" evidence="15">
    <location>
        <position position="102"/>
    </location>
    <ligand>
        <name>D-threo-isocitrate</name>
        <dbReference type="ChEBI" id="CHEBI:15562"/>
    </ligand>
</feature>
<dbReference type="PROSITE" id="PS00470">
    <property type="entry name" value="IDH_IMDH"/>
    <property type="match status" value="1"/>
</dbReference>
<dbReference type="GO" id="GO:0006097">
    <property type="term" value="P:glyoxylate cycle"/>
    <property type="evidence" value="ECO:0007669"/>
    <property type="project" value="UniProtKB-KW"/>
</dbReference>
<dbReference type="InterPro" id="IPR019818">
    <property type="entry name" value="IsoCit/isopropylmalate_DH_CS"/>
</dbReference>
<evidence type="ECO:0000256" key="9">
    <source>
        <dbReference type="ARBA" id="ARBA00022842"/>
    </source>
</evidence>
<evidence type="ECO:0000256" key="10">
    <source>
        <dbReference type="ARBA" id="ARBA00022857"/>
    </source>
</evidence>
<evidence type="ECO:0000256" key="1">
    <source>
        <dbReference type="ARBA" id="ARBA00001936"/>
    </source>
</evidence>
<evidence type="ECO:0000256" key="14">
    <source>
        <dbReference type="ARBA" id="ARBA00046127"/>
    </source>
</evidence>
<dbReference type="AlphaFoldDB" id="A0A0R2AFJ6"/>
<evidence type="ECO:0000256" key="8">
    <source>
        <dbReference type="ARBA" id="ARBA00022723"/>
    </source>
</evidence>
<feature type="binding site" evidence="15">
    <location>
        <position position="142"/>
    </location>
    <ligand>
        <name>D-threo-isocitrate</name>
        <dbReference type="ChEBI" id="CHEBI:15562"/>
    </ligand>
</feature>
<feature type="domain" description="Isopropylmalate dehydrogenase-like" evidence="21">
    <location>
        <begin position="19"/>
        <end position="415"/>
    </location>
</feature>
<comment type="caution">
    <text evidence="22">The sequence shown here is derived from an EMBL/GenBank/DDBJ whole genome shotgun (WGS) entry which is preliminary data.</text>
</comment>
<protein>
    <recommendedName>
        <fullName evidence="5 20">Isocitrate dehydrogenase [NADP]</fullName>
        <ecNumber evidence="4 20">1.1.1.42</ecNumber>
    </recommendedName>
</protein>
<keyword evidence="9 17" id="KW-0460">Magnesium</keyword>
<evidence type="ECO:0000256" key="6">
    <source>
        <dbReference type="ARBA" id="ARBA00022435"/>
    </source>
</evidence>
<keyword evidence="7 20" id="KW-0816">Tricarboxylic acid cycle</keyword>
<reference evidence="22 23" key="1">
    <citation type="journal article" date="2015" name="Genome Announc.">
        <title>Expanding the biotechnology potential of lactobacilli through comparative genomics of 213 strains and associated genera.</title>
        <authorList>
            <person name="Sun Z."/>
            <person name="Harris H.M."/>
            <person name="McCann A."/>
            <person name="Guo C."/>
            <person name="Argimon S."/>
            <person name="Zhang W."/>
            <person name="Yang X."/>
            <person name="Jeffery I.B."/>
            <person name="Cooney J.C."/>
            <person name="Kagawa T.F."/>
            <person name="Liu W."/>
            <person name="Song Y."/>
            <person name="Salvetti E."/>
            <person name="Wrobel A."/>
            <person name="Rasinkangas P."/>
            <person name="Parkhill J."/>
            <person name="Rea M.C."/>
            <person name="O'Sullivan O."/>
            <person name="Ritari J."/>
            <person name="Douillard F.P."/>
            <person name="Paul Ross R."/>
            <person name="Yang R."/>
            <person name="Briner A.E."/>
            <person name="Felis G.E."/>
            <person name="de Vos W.M."/>
            <person name="Barrangou R."/>
            <person name="Klaenhammer T.R."/>
            <person name="Caufield P.W."/>
            <person name="Cui Y."/>
            <person name="Zhang H."/>
            <person name="O'Toole P.W."/>
        </authorList>
    </citation>
    <scope>NUCLEOTIDE SEQUENCE [LARGE SCALE GENOMIC DNA]</scope>
    <source>
        <strain evidence="22 23">DSM 20509</strain>
    </source>
</reference>
<dbReference type="SMART" id="SM01329">
    <property type="entry name" value="Iso_dh"/>
    <property type="match status" value="1"/>
</dbReference>
<feature type="binding site" evidence="16">
    <location>
        <position position="355"/>
    </location>
    <ligand>
        <name>NADP(+)</name>
        <dbReference type="ChEBI" id="CHEBI:58349"/>
    </ligand>
</feature>
<evidence type="ECO:0000256" key="5">
    <source>
        <dbReference type="ARBA" id="ARBA00019562"/>
    </source>
</evidence>
<evidence type="ECO:0000259" key="21">
    <source>
        <dbReference type="SMART" id="SM01329"/>
    </source>
</evidence>
<evidence type="ECO:0000256" key="2">
    <source>
        <dbReference type="ARBA" id="ARBA00007769"/>
    </source>
</evidence>
<evidence type="ECO:0000256" key="11">
    <source>
        <dbReference type="ARBA" id="ARBA00023002"/>
    </source>
</evidence>
<dbReference type="Gene3D" id="3.40.718.10">
    <property type="entry name" value="Isopropylmalate Dehydrogenase"/>
    <property type="match status" value="1"/>
</dbReference>
<comment type="function">
    <text evidence="14">Catalyzes the oxidative decarboxylation of isocitrate to 2-oxoglutarate and carbon dioxide with the concomitant reduction of NADP(+).</text>
</comment>
<dbReference type="PATRIC" id="fig|1423718.3.peg.732"/>
<comment type="catalytic activity">
    <reaction evidence="13">
        <text>D-threo-isocitrate + NADP(+) = 2-oxoglutarate + CO2 + NADPH</text>
        <dbReference type="Rhea" id="RHEA:19629"/>
        <dbReference type="ChEBI" id="CHEBI:15562"/>
        <dbReference type="ChEBI" id="CHEBI:16526"/>
        <dbReference type="ChEBI" id="CHEBI:16810"/>
        <dbReference type="ChEBI" id="CHEBI:57783"/>
        <dbReference type="ChEBI" id="CHEBI:58349"/>
        <dbReference type="EC" id="1.1.1.42"/>
    </reaction>
</comment>
<feature type="binding site" evidence="15">
    <location>
        <position position="108"/>
    </location>
    <ligand>
        <name>D-threo-isocitrate</name>
        <dbReference type="ChEBI" id="CHEBI:15562"/>
    </ligand>
</feature>
<keyword evidence="11" id="KW-0560">Oxidoreductase</keyword>
<keyword evidence="6 20" id="KW-0329">Glyoxylate bypass</keyword>
<feature type="modified residue" description="N6-succinyllysine" evidence="19">
    <location>
        <position position="89"/>
    </location>
</feature>
<feature type="binding site" evidence="15">
    <location>
        <position position="118"/>
    </location>
    <ligand>
        <name>D-threo-isocitrate</name>
        <dbReference type="ChEBI" id="CHEBI:15562"/>
    </ligand>
</feature>
<keyword evidence="23" id="KW-1185">Reference proteome</keyword>
<dbReference type="NCBIfam" id="NF005425">
    <property type="entry name" value="PRK07006.1"/>
    <property type="match status" value="1"/>
</dbReference>
<evidence type="ECO:0000256" key="15">
    <source>
        <dbReference type="PIRSR" id="PIRSR604439-1"/>
    </source>
</evidence>
<evidence type="ECO:0000256" key="19">
    <source>
        <dbReference type="PIRSR" id="PIRSR604439-5"/>
    </source>
</evidence>
<gene>
    <name evidence="22" type="ORF">FC14_GL000700</name>
</gene>
<dbReference type="EMBL" id="AYYP01000008">
    <property type="protein sequence ID" value="KRM66097.1"/>
    <property type="molecule type" value="Genomic_DNA"/>
</dbReference>